<organism evidence="16 17">
    <name type="scientific">Neohortaea acidophila</name>
    <dbReference type="NCBI Taxonomy" id="245834"/>
    <lineage>
        <taxon>Eukaryota</taxon>
        <taxon>Fungi</taxon>
        <taxon>Dikarya</taxon>
        <taxon>Ascomycota</taxon>
        <taxon>Pezizomycotina</taxon>
        <taxon>Dothideomycetes</taxon>
        <taxon>Dothideomycetidae</taxon>
        <taxon>Mycosphaerellales</taxon>
        <taxon>Teratosphaeriaceae</taxon>
        <taxon>Neohortaea</taxon>
    </lineage>
</organism>
<dbReference type="InterPro" id="IPR023465">
    <property type="entry name" value="Riboflavin_kinase_dom_sf"/>
</dbReference>
<dbReference type="GO" id="GO:0009398">
    <property type="term" value="P:FMN biosynthetic process"/>
    <property type="evidence" value="ECO:0007669"/>
    <property type="project" value="UniProtKB-UniPathway"/>
</dbReference>
<evidence type="ECO:0000256" key="1">
    <source>
        <dbReference type="ARBA" id="ARBA00003572"/>
    </source>
</evidence>
<reference evidence="16" key="1">
    <citation type="journal article" date="2020" name="Stud. Mycol.">
        <title>101 Dothideomycetes genomes: a test case for predicting lifestyles and emergence of pathogens.</title>
        <authorList>
            <person name="Haridas S."/>
            <person name="Albert R."/>
            <person name="Binder M."/>
            <person name="Bloem J."/>
            <person name="Labutti K."/>
            <person name="Salamov A."/>
            <person name="Andreopoulos B."/>
            <person name="Baker S."/>
            <person name="Barry K."/>
            <person name="Bills G."/>
            <person name="Bluhm B."/>
            <person name="Cannon C."/>
            <person name="Castanera R."/>
            <person name="Culley D."/>
            <person name="Daum C."/>
            <person name="Ezra D."/>
            <person name="Gonzalez J."/>
            <person name="Henrissat B."/>
            <person name="Kuo A."/>
            <person name="Liang C."/>
            <person name="Lipzen A."/>
            <person name="Lutzoni F."/>
            <person name="Magnuson J."/>
            <person name="Mondo S."/>
            <person name="Nolan M."/>
            <person name="Ohm R."/>
            <person name="Pangilinan J."/>
            <person name="Park H.-J."/>
            <person name="Ramirez L."/>
            <person name="Alfaro M."/>
            <person name="Sun H."/>
            <person name="Tritt A."/>
            <person name="Yoshinaga Y."/>
            <person name="Zwiers L.-H."/>
            <person name="Turgeon B."/>
            <person name="Goodwin S."/>
            <person name="Spatafora J."/>
            <person name="Crous P."/>
            <person name="Grigoriev I."/>
        </authorList>
    </citation>
    <scope>NUCLEOTIDE SEQUENCE</scope>
    <source>
        <strain evidence="16">CBS 113389</strain>
    </source>
</reference>
<dbReference type="GO" id="GO:0008531">
    <property type="term" value="F:riboflavin kinase activity"/>
    <property type="evidence" value="ECO:0007669"/>
    <property type="project" value="UniProtKB-EC"/>
</dbReference>
<comment type="function">
    <text evidence="1">Catalyzes the phosphorylation of riboflavin (vitamin B2) to form flavin mononucleotide (FMN) coenzyme.</text>
</comment>
<evidence type="ECO:0000256" key="10">
    <source>
        <dbReference type="ARBA" id="ARBA00022777"/>
    </source>
</evidence>
<keyword evidence="6" id="KW-0285">Flavoprotein</keyword>
<evidence type="ECO:0000313" key="17">
    <source>
        <dbReference type="Proteomes" id="UP000799767"/>
    </source>
</evidence>
<keyword evidence="17" id="KW-1185">Reference proteome</keyword>
<comment type="similarity">
    <text evidence="3">Belongs to the flavokinase family.</text>
</comment>
<dbReference type="UniPathway" id="UPA00276">
    <property type="reaction ID" value="UER00406"/>
</dbReference>
<gene>
    <name evidence="16" type="ORF">BDY17DRAFT_102713</name>
</gene>
<dbReference type="SMART" id="SM00904">
    <property type="entry name" value="Flavokinase"/>
    <property type="match status" value="1"/>
</dbReference>
<dbReference type="EC" id="2.7.1.26" evidence="4"/>
<evidence type="ECO:0000256" key="6">
    <source>
        <dbReference type="ARBA" id="ARBA00022630"/>
    </source>
</evidence>
<dbReference type="Pfam" id="PF01687">
    <property type="entry name" value="Flavokinase"/>
    <property type="match status" value="1"/>
</dbReference>
<dbReference type="OrthoDB" id="276388at2759"/>
<keyword evidence="11" id="KW-0067">ATP-binding</keyword>
<evidence type="ECO:0000256" key="5">
    <source>
        <dbReference type="ARBA" id="ARBA00017394"/>
    </source>
</evidence>
<dbReference type="SUPFAM" id="SSF82114">
    <property type="entry name" value="Riboflavin kinase-like"/>
    <property type="match status" value="1"/>
</dbReference>
<dbReference type="Proteomes" id="UP000799767">
    <property type="component" value="Unassembled WGS sequence"/>
</dbReference>
<dbReference type="GO" id="GO:0005739">
    <property type="term" value="C:mitochondrion"/>
    <property type="evidence" value="ECO:0007669"/>
    <property type="project" value="TreeGrafter"/>
</dbReference>
<dbReference type="AlphaFoldDB" id="A0A6A6Q081"/>
<evidence type="ECO:0000256" key="12">
    <source>
        <dbReference type="ARBA" id="ARBA00029960"/>
    </source>
</evidence>
<comment type="catalytic activity">
    <reaction evidence="13">
        <text>riboflavin + ATP = FMN + ADP + H(+)</text>
        <dbReference type="Rhea" id="RHEA:14357"/>
        <dbReference type="ChEBI" id="CHEBI:15378"/>
        <dbReference type="ChEBI" id="CHEBI:30616"/>
        <dbReference type="ChEBI" id="CHEBI:57986"/>
        <dbReference type="ChEBI" id="CHEBI:58210"/>
        <dbReference type="ChEBI" id="CHEBI:456216"/>
        <dbReference type="EC" id="2.7.1.26"/>
    </reaction>
</comment>
<dbReference type="GO" id="GO:0009231">
    <property type="term" value="P:riboflavin biosynthetic process"/>
    <property type="evidence" value="ECO:0007669"/>
    <property type="project" value="InterPro"/>
</dbReference>
<sequence>MPQDGSRDPIAGPDSGPAPPFPLRLNGKVIKGFGRGSSELGIPTANIPIDGLSVGGNKDLESGIYFGWAGLSTSDATNAHPPGTKGKYELMKADIYDDLTAKMQQHAAPDTSSSHGAVYPMVMSVGFNPYYNNTVRSVEVHIMHDFQVNFYETHMNLIVLGFIRGEADYTTKEALIDDIKTDIDVSGRSLGRREYLSFAKDPYLTEFSGRSEIAS</sequence>
<evidence type="ECO:0000256" key="11">
    <source>
        <dbReference type="ARBA" id="ARBA00022840"/>
    </source>
</evidence>
<evidence type="ECO:0000256" key="9">
    <source>
        <dbReference type="ARBA" id="ARBA00022741"/>
    </source>
</evidence>
<evidence type="ECO:0000313" key="16">
    <source>
        <dbReference type="EMBL" id="KAF2485404.1"/>
    </source>
</evidence>
<protein>
    <recommendedName>
        <fullName evidence="5">Riboflavin kinase</fullName>
        <ecNumber evidence="4">2.7.1.26</ecNumber>
    </recommendedName>
    <alternativeName>
        <fullName evidence="12">Flavin mononucleotide kinase 1</fullName>
    </alternativeName>
</protein>
<dbReference type="RefSeq" id="XP_033591973.1">
    <property type="nucleotide sequence ID" value="XM_033729133.1"/>
</dbReference>
<dbReference type="PANTHER" id="PTHR22749:SF6">
    <property type="entry name" value="RIBOFLAVIN KINASE"/>
    <property type="match status" value="1"/>
</dbReference>
<evidence type="ECO:0000256" key="14">
    <source>
        <dbReference type="SAM" id="MobiDB-lite"/>
    </source>
</evidence>
<keyword evidence="9" id="KW-0547">Nucleotide-binding</keyword>
<proteinExistence type="inferred from homology"/>
<keyword evidence="8" id="KW-0808">Transferase</keyword>
<accession>A0A6A6Q081</accession>
<evidence type="ECO:0000256" key="4">
    <source>
        <dbReference type="ARBA" id="ARBA00012105"/>
    </source>
</evidence>
<name>A0A6A6Q081_9PEZI</name>
<evidence type="ECO:0000259" key="15">
    <source>
        <dbReference type="SMART" id="SM00904"/>
    </source>
</evidence>
<keyword evidence="10" id="KW-0418">Kinase</keyword>
<evidence type="ECO:0000256" key="2">
    <source>
        <dbReference type="ARBA" id="ARBA00005201"/>
    </source>
</evidence>
<dbReference type="InterPro" id="IPR015865">
    <property type="entry name" value="Riboflavin_kinase_bac/euk"/>
</dbReference>
<dbReference type="EMBL" id="MU001633">
    <property type="protein sequence ID" value="KAF2485404.1"/>
    <property type="molecule type" value="Genomic_DNA"/>
</dbReference>
<feature type="region of interest" description="Disordered" evidence="14">
    <location>
        <begin position="1"/>
        <end position="23"/>
    </location>
</feature>
<dbReference type="Gene3D" id="2.40.30.30">
    <property type="entry name" value="Riboflavin kinase-like"/>
    <property type="match status" value="1"/>
</dbReference>
<dbReference type="InterPro" id="IPR023468">
    <property type="entry name" value="Riboflavin_kinase"/>
</dbReference>
<evidence type="ECO:0000256" key="3">
    <source>
        <dbReference type="ARBA" id="ARBA00010108"/>
    </source>
</evidence>
<dbReference type="GO" id="GO:0005524">
    <property type="term" value="F:ATP binding"/>
    <property type="evidence" value="ECO:0007669"/>
    <property type="project" value="UniProtKB-KW"/>
</dbReference>
<keyword evidence="7" id="KW-0288">FMN</keyword>
<dbReference type="PANTHER" id="PTHR22749">
    <property type="entry name" value="RIBOFLAVIN KINASE/FMN ADENYLYLTRANSFERASE"/>
    <property type="match status" value="1"/>
</dbReference>
<evidence type="ECO:0000256" key="13">
    <source>
        <dbReference type="ARBA" id="ARBA00047880"/>
    </source>
</evidence>
<comment type="pathway">
    <text evidence="2">Cofactor biosynthesis; FMN biosynthesis; FMN from riboflavin (ATP route): step 1/1.</text>
</comment>
<dbReference type="GeneID" id="54470135"/>
<evidence type="ECO:0000256" key="7">
    <source>
        <dbReference type="ARBA" id="ARBA00022643"/>
    </source>
</evidence>
<feature type="domain" description="Riboflavin kinase" evidence="15">
    <location>
        <begin position="18"/>
        <end position="191"/>
    </location>
</feature>
<evidence type="ECO:0000256" key="8">
    <source>
        <dbReference type="ARBA" id="ARBA00022679"/>
    </source>
</evidence>